<accession>A0AA92WJQ7</accession>
<comment type="caution">
    <text evidence="2">The sequence shown here is derived from an EMBL/GenBank/DDBJ whole genome shotgun (WGS) entry which is preliminary data.</text>
</comment>
<dbReference type="AlphaFoldDB" id="A0AA92WJQ7"/>
<dbReference type="EMBL" id="QSAQ01000074">
    <property type="protein sequence ID" value="RGW62712.1"/>
    <property type="molecule type" value="Genomic_DNA"/>
</dbReference>
<proteinExistence type="predicted"/>
<name>A0AA92WJQ7_9BACT</name>
<dbReference type="Proteomes" id="UP000284990">
    <property type="component" value="Unassembled WGS sequence"/>
</dbReference>
<reference evidence="3 4" key="1">
    <citation type="submission" date="2018-08" db="EMBL/GenBank/DDBJ databases">
        <title>A genome reference for cultivated species of the human gut microbiota.</title>
        <authorList>
            <person name="Zou Y."/>
            <person name="Xue W."/>
            <person name="Luo G."/>
        </authorList>
    </citation>
    <scope>NUCLEOTIDE SEQUENCE [LARGE SCALE GENOMIC DNA]</scope>
    <source>
        <strain evidence="1 4">AF11-14</strain>
        <strain evidence="2 3">AM42-23AC</strain>
    </source>
</reference>
<evidence type="ECO:0000313" key="2">
    <source>
        <dbReference type="EMBL" id="RHA88806.1"/>
    </source>
</evidence>
<evidence type="ECO:0000313" key="4">
    <source>
        <dbReference type="Proteomes" id="UP000286077"/>
    </source>
</evidence>
<gene>
    <name evidence="2" type="ORF">DW916_01725</name>
    <name evidence="1" type="ORF">DWV60_15905</name>
</gene>
<evidence type="ECO:0000313" key="3">
    <source>
        <dbReference type="Proteomes" id="UP000284990"/>
    </source>
</evidence>
<organism evidence="2 3">
    <name type="scientific">Segatella copri</name>
    <dbReference type="NCBI Taxonomy" id="165179"/>
    <lineage>
        <taxon>Bacteria</taxon>
        <taxon>Pseudomonadati</taxon>
        <taxon>Bacteroidota</taxon>
        <taxon>Bacteroidia</taxon>
        <taxon>Bacteroidales</taxon>
        <taxon>Prevotellaceae</taxon>
        <taxon>Segatella</taxon>
    </lineage>
</organism>
<protein>
    <submittedName>
        <fullName evidence="2">Uncharacterized protein</fullName>
    </submittedName>
</protein>
<evidence type="ECO:0000313" key="1">
    <source>
        <dbReference type="EMBL" id="RGW62712.1"/>
    </source>
</evidence>
<dbReference type="Proteomes" id="UP000286077">
    <property type="component" value="Unassembled WGS sequence"/>
</dbReference>
<dbReference type="EMBL" id="QSFW01000003">
    <property type="protein sequence ID" value="RHA88806.1"/>
    <property type="molecule type" value="Genomic_DNA"/>
</dbReference>
<sequence length="77" mass="9330">MTPAYFRSTNSKLIYTYRLFIIITLRKWEGTNQEKFHEIIIFYKKNIILDLFLRNLEILVTFARKALLGMKIQEVMK</sequence>